<evidence type="ECO:0000313" key="8">
    <source>
        <dbReference type="Proteomes" id="UP000298284"/>
    </source>
</evidence>
<keyword evidence="2 4" id="KW-0472">Membrane</keyword>
<dbReference type="PRINTS" id="PR01021">
    <property type="entry name" value="OMPADOMAIN"/>
</dbReference>
<evidence type="ECO:0000256" key="2">
    <source>
        <dbReference type="ARBA" id="ARBA00023136"/>
    </source>
</evidence>
<dbReference type="InterPro" id="IPR006665">
    <property type="entry name" value="OmpA-like"/>
</dbReference>
<accession>A0A4Z0MF13</accession>
<dbReference type="InterPro" id="IPR036737">
    <property type="entry name" value="OmpA-like_sf"/>
</dbReference>
<dbReference type="CDD" id="cd07185">
    <property type="entry name" value="OmpA_C-like"/>
    <property type="match status" value="1"/>
</dbReference>
<protein>
    <submittedName>
        <fullName evidence="7">OmpA family protein</fullName>
    </submittedName>
</protein>
<reference evidence="7 8" key="1">
    <citation type="submission" date="2019-04" db="EMBL/GenBank/DDBJ databases">
        <authorList>
            <person name="Feng G."/>
            <person name="Zhang J."/>
            <person name="Zhu H."/>
        </authorList>
    </citation>
    <scope>NUCLEOTIDE SEQUENCE [LARGE SCALE GENOMIC DNA]</scope>
    <source>
        <strain evidence="7 8">JCM 19491</strain>
    </source>
</reference>
<feature type="region of interest" description="Disordered" evidence="5">
    <location>
        <begin position="220"/>
        <end position="239"/>
    </location>
</feature>
<comment type="subcellular location">
    <subcellularLocation>
        <location evidence="1">Cell outer membrane</location>
    </subcellularLocation>
</comment>
<gene>
    <name evidence="7" type="ORF">EU557_19695</name>
</gene>
<dbReference type="PANTHER" id="PTHR30329:SF21">
    <property type="entry name" value="LIPOPROTEIN YIAD-RELATED"/>
    <property type="match status" value="1"/>
</dbReference>
<comment type="caution">
    <text evidence="7">The sequence shown here is derived from an EMBL/GenBank/DDBJ whole genome shotgun (WGS) entry which is preliminary data.</text>
</comment>
<keyword evidence="3" id="KW-0998">Cell outer membrane</keyword>
<evidence type="ECO:0000256" key="4">
    <source>
        <dbReference type="PROSITE-ProRule" id="PRU00473"/>
    </source>
</evidence>
<dbReference type="InterPro" id="IPR050330">
    <property type="entry name" value="Bact_OuterMem_StrucFunc"/>
</dbReference>
<evidence type="ECO:0000313" key="7">
    <source>
        <dbReference type="EMBL" id="TGD78333.1"/>
    </source>
</evidence>
<dbReference type="SUPFAM" id="SSF103088">
    <property type="entry name" value="OmpA-like"/>
    <property type="match status" value="1"/>
</dbReference>
<evidence type="ECO:0000256" key="3">
    <source>
        <dbReference type="ARBA" id="ARBA00023237"/>
    </source>
</evidence>
<evidence type="ECO:0000256" key="5">
    <source>
        <dbReference type="SAM" id="MobiDB-lite"/>
    </source>
</evidence>
<dbReference type="PANTHER" id="PTHR30329">
    <property type="entry name" value="STATOR ELEMENT OF FLAGELLAR MOTOR COMPLEX"/>
    <property type="match status" value="1"/>
</dbReference>
<dbReference type="AlphaFoldDB" id="A0A4Z0MF13"/>
<dbReference type="OrthoDB" id="853367at2"/>
<feature type="domain" description="OmpA-like" evidence="6">
    <location>
        <begin position="122"/>
        <end position="239"/>
    </location>
</feature>
<proteinExistence type="predicted"/>
<dbReference type="EMBL" id="SRKZ01000006">
    <property type="protein sequence ID" value="TGD78333.1"/>
    <property type="molecule type" value="Genomic_DNA"/>
</dbReference>
<feature type="compositionally biased region" description="Basic and acidic residues" evidence="5">
    <location>
        <begin position="228"/>
        <end position="239"/>
    </location>
</feature>
<dbReference type="Gene3D" id="3.30.1330.60">
    <property type="entry name" value="OmpA-like domain"/>
    <property type="match status" value="1"/>
</dbReference>
<dbReference type="InterPro" id="IPR006664">
    <property type="entry name" value="OMP_bac"/>
</dbReference>
<sequence>MSLAIRPPFAYAETHLFSLPYYSMKKQILSVFAATALLTACSDLKNPETKDQPQEATADTAVVYRKGETAADAAGTAGDKIENAADKAGAAVSNAWDMTKAKLADVKLEEIDLPEVTVRSDDQYNVYGLEEKILFDTDKAEIKPSATRALSEISASVAQRFRGKEVRVLGFADSRGDKSYNRELAAKRAAAVKNWLTSNGQMNAANVSIESFGESAPVASNATAAGRQENRRVEIAVRK</sequence>
<dbReference type="PROSITE" id="PS51123">
    <property type="entry name" value="OMPA_2"/>
    <property type="match status" value="1"/>
</dbReference>
<keyword evidence="8" id="KW-1185">Reference proteome</keyword>
<evidence type="ECO:0000259" key="6">
    <source>
        <dbReference type="PROSITE" id="PS51123"/>
    </source>
</evidence>
<dbReference type="GO" id="GO:0009279">
    <property type="term" value="C:cell outer membrane"/>
    <property type="evidence" value="ECO:0007669"/>
    <property type="project" value="UniProtKB-SubCell"/>
</dbReference>
<organism evidence="7 8">
    <name type="scientific">Hymenobacter wooponensis</name>
    <dbReference type="NCBI Taxonomy" id="1525360"/>
    <lineage>
        <taxon>Bacteria</taxon>
        <taxon>Pseudomonadati</taxon>
        <taxon>Bacteroidota</taxon>
        <taxon>Cytophagia</taxon>
        <taxon>Cytophagales</taxon>
        <taxon>Hymenobacteraceae</taxon>
        <taxon>Hymenobacter</taxon>
    </lineage>
</organism>
<dbReference type="Proteomes" id="UP000298284">
    <property type="component" value="Unassembled WGS sequence"/>
</dbReference>
<dbReference type="Pfam" id="PF00691">
    <property type="entry name" value="OmpA"/>
    <property type="match status" value="1"/>
</dbReference>
<evidence type="ECO:0000256" key="1">
    <source>
        <dbReference type="ARBA" id="ARBA00004442"/>
    </source>
</evidence>
<name>A0A4Z0MF13_9BACT</name>